<accession>M2NFL2</accession>
<sequence length="562" mass="62725">MMNRRPVATAASYYHLPYATNSFAHGQYHDPAFLSVGYRPLHLPLQQQQHSAEHLSLAGFQDPGFQLLQQPSVHQHSLPVRTRLQHRRAAQEAMAHPQQSEEQLAELQKLSNAWEPEVIGPLVGPREPSTKITTEYASADPVYQVKTAALPQKYSHYRTVRGDGKCGWRAVGFGYFEALIRSDDSTKFLFEEARLRSMSNVFTAAGIDSMVYEDFADEALGLLRRIYDAAHTGDATEILFEAFNDETVQNYIITYLKLITTAWMKTNAGDYAPWIENGQTVDEYCDHSIMPIGAEIESAGLAPLKDVLLSPAGIALEVHYLDRSPTDAGDIQNYYFGPASQPTVGTVRLLYRPGHYDILYKNEDFPQQVTTYLQFANPDHQDYVQNIAGCDFMTAIPGGSIINPHQAWLSGSCYGNSVSDISATPAPIQQCVQRTPAAVHAPSVIVHQQLQPQTLYIPAPPQQLITPPTELPQELVIRTLPQVSLAQAGLHGQGAGPFRASPWQYEDGLMQATSRMPLQTTIFRNSHFNTAHFNNPDFQPEEWKPDDDYVTTTSKGFRHRNG</sequence>
<dbReference type="GO" id="GO:0043130">
    <property type="term" value="F:ubiquitin binding"/>
    <property type="evidence" value="ECO:0007669"/>
    <property type="project" value="TreeGrafter"/>
</dbReference>
<dbReference type="Gene3D" id="1.20.1300.20">
    <property type="entry name" value="Peptidase C65 Otubain, subdomain 2"/>
    <property type="match status" value="1"/>
</dbReference>
<keyword evidence="9" id="KW-1185">Reference proteome</keyword>
<keyword evidence="5" id="KW-0378">Hydrolase</keyword>
<dbReference type="Proteomes" id="UP000011761">
    <property type="component" value="Unassembled WGS sequence"/>
</dbReference>
<dbReference type="EC" id="3.4.19.12" evidence="2"/>
<dbReference type="GO" id="GO:0005634">
    <property type="term" value="C:nucleus"/>
    <property type="evidence" value="ECO:0007669"/>
    <property type="project" value="TreeGrafter"/>
</dbReference>
<comment type="catalytic activity">
    <reaction evidence="1">
        <text>Thiol-dependent hydrolysis of ester, thioester, amide, peptide and isopeptide bonds formed by the C-terminal Gly of ubiquitin (a 76-residue protein attached to proteins as an intracellular targeting signal).</text>
        <dbReference type="EC" id="3.4.19.12"/>
    </reaction>
</comment>
<dbReference type="GO" id="GO:0071108">
    <property type="term" value="P:protein K48-linked deubiquitination"/>
    <property type="evidence" value="ECO:0007669"/>
    <property type="project" value="TreeGrafter"/>
</dbReference>
<evidence type="ECO:0000256" key="2">
    <source>
        <dbReference type="ARBA" id="ARBA00012759"/>
    </source>
</evidence>
<proteinExistence type="predicted"/>
<dbReference type="GO" id="GO:0006508">
    <property type="term" value="P:proteolysis"/>
    <property type="evidence" value="ECO:0007669"/>
    <property type="project" value="UniProtKB-KW"/>
</dbReference>
<feature type="domain" description="OTU" evidence="7">
    <location>
        <begin position="155"/>
        <end position="362"/>
    </location>
</feature>
<dbReference type="eggNOG" id="KOG3991">
    <property type="taxonomic scope" value="Eukaryota"/>
</dbReference>
<evidence type="ECO:0000313" key="9">
    <source>
        <dbReference type="Proteomes" id="UP000011761"/>
    </source>
</evidence>
<protein>
    <recommendedName>
        <fullName evidence="2">ubiquitinyl hydrolase 1</fullName>
        <ecNumber evidence="2">3.4.19.12</ecNumber>
    </recommendedName>
</protein>
<dbReference type="GeneID" id="19114065"/>
<dbReference type="InterPro" id="IPR019400">
    <property type="entry name" value="Peptidase_C65_otubain"/>
</dbReference>
<dbReference type="PROSITE" id="PS50802">
    <property type="entry name" value="OTU"/>
    <property type="match status" value="1"/>
</dbReference>
<evidence type="ECO:0000256" key="4">
    <source>
        <dbReference type="ARBA" id="ARBA00022786"/>
    </source>
</evidence>
<dbReference type="SUPFAM" id="SSF54001">
    <property type="entry name" value="Cysteine proteinases"/>
    <property type="match status" value="1"/>
</dbReference>
<evidence type="ECO:0000256" key="3">
    <source>
        <dbReference type="ARBA" id="ARBA00022670"/>
    </source>
</evidence>
<dbReference type="KEGG" id="bcom:BAUCODRAFT_410942"/>
<keyword evidence="6" id="KW-0788">Thiol protease</keyword>
<evidence type="ECO:0000256" key="1">
    <source>
        <dbReference type="ARBA" id="ARBA00000707"/>
    </source>
</evidence>
<dbReference type="PANTHER" id="PTHR12931:SF15">
    <property type="entry name" value="UBIQUITIN THIOESTERASE OTUBAIN-LIKE"/>
    <property type="match status" value="1"/>
</dbReference>
<dbReference type="RefSeq" id="XP_007674856.1">
    <property type="nucleotide sequence ID" value="XM_007676666.1"/>
</dbReference>
<dbReference type="InterPro" id="IPR038765">
    <property type="entry name" value="Papain-like_cys_pep_sf"/>
</dbReference>
<dbReference type="Pfam" id="PF10275">
    <property type="entry name" value="Peptidase_C65"/>
    <property type="match status" value="1"/>
</dbReference>
<dbReference type="InterPro" id="IPR042467">
    <property type="entry name" value="Peptidase_C65_otubain_sub2"/>
</dbReference>
<keyword evidence="3" id="KW-0645">Protease</keyword>
<dbReference type="STRING" id="717646.M2NFL2"/>
<evidence type="ECO:0000256" key="5">
    <source>
        <dbReference type="ARBA" id="ARBA00022801"/>
    </source>
</evidence>
<dbReference type="OMA" id="WMKLNPH"/>
<dbReference type="HOGENOM" id="CLU_014832_6_1_1"/>
<reference evidence="8 9" key="1">
    <citation type="journal article" date="2012" name="PLoS Pathog.">
        <title>Diverse lifestyles and strategies of plant pathogenesis encoded in the genomes of eighteen Dothideomycetes fungi.</title>
        <authorList>
            <person name="Ohm R.A."/>
            <person name="Feau N."/>
            <person name="Henrissat B."/>
            <person name="Schoch C.L."/>
            <person name="Horwitz B.A."/>
            <person name="Barry K.W."/>
            <person name="Condon B.J."/>
            <person name="Copeland A.C."/>
            <person name="Dhillon B."/>
            <person name="Glaser F."/>
            <person name="Hesse C.N."/>
            <person name="Kosti I."/>
            <person name="LaButti K."/>
            <person name="Lindquist E.A."/>
            <person name="Lucas S."/>
            <person name="Salamov A.A."/>
            <person name="Bradshaw R.E."/>
            <person name="Ciuffetti L."/>
            <person name="Hamelin R.C."/>
            <person name="Kema G.H.J."/>
            <person name="Lawrence C."/>
            <person name="Scott J.A."/>
            <person name="Spatafora J.W."/>
            <person name="Turgeon B.G."/>
            <person name="de Wit P.J.G.M."/>
            <person name="Zhong S."/>
            <person name="Goodwin S.B."/>
            <person name="Grigoriev I.V."/>
        </authorList>
    </citation>
    <scope>NUCLEOTIDE SEQUENCE [LARGE SCALE GENOMIC DNA]</scope>
    <source>
        <strain evidence="8 9">UAMH 10762</strain>
    </source>
</reference>
<evidence type="ECO:0000259" key="7">
    <source>
        <dbReference type="PROSITE" id="PS50802"/>
    </source>
</evidence>
<dbReference type="OrthoDB" id="18915at2759"/>
<dbReference type="GO" id="GO:0004843">
    <property type="term" value="F:cysteine-type deubiquitinase activity"/>
    <property type="evidence" value="ECO:0007669"/>
    <property type="project" value="UniProtKB-EC"/>
</dbReference>
<dbReference type="EMBL" id="KB445553">
    <property type="protein sequence ID" value="EMC98024.1"/>
    <property type="molecule type" value="Genomic_DNA"/>
</dbReference>
<keyword evidence="4" id="KW-0833">Ubl conjugation pathway</keyword>
<dbReference type="Gene3D" id="3.30.200.60">
    <property type="entry name" value="Peptidase C65 Otubain, subdomain 1"/>
    <property type="match status" value="1"/>
</dbReference>
<dbReference type="InterPro" id="IPR042468">
    <property type="entry name" value="Peptidase_C65_otubain_sub1"/>
</dbReference>
<dbReference type="InterPro" id="IPR003323">
    <property type="entry name" value="OTU_dom"/>
</dbReference>
<dbReference type="AlphaFoldDB" id="M2NFL2"/>
<evidence type="ECO:0000313" key="8">
    <source>
        <dbReference type="EMBL" id="EMC98024.1"/>
    </source>
</evidence>
<evidence type="ECO:0000256" key="6">
    <source>
        <dbReference type="ARBA" id="ARBA00022807"/>
    </source>
</evidence>
<dbReference type="PANTHER" id="PTHR12931">
    <property type="entry name" value="UBIQUITIN THIOLESTERASE PROTEIN OTUB"/>
    <property type="match status" value="1"/>
</dbReference>
<organism evidence="8 9">
    <name type="scientific">Baudoinia panamericana (strain UAMH 10762)</name>
    <name type="common">Angels' share fungus</name>
    <name type="synonym">Baudoinia compniacensis (strain UAMH 10762)</name>
    <dbReference type="NCBI Taxonomy" id="717646"/>
    <lineage>
        <taxon>Eukaryota</taxon>
        <taxon>Fungi</taxon>
        <taxon>Dikarya</taxon>
        <taxon>Ascomycota</taxon>
        <taxon>Pezizomycotina</taxon>
        <taxon>Dothideomycetes</taxon>
        <taxon>Dothideomycetidae</taxon>
        <taxon>Mycosphaerellales</taxon>
        <taxon>Teratosphaeriaceae</taxon>
        <taxon>Baudoinia</taxon>
    </lineage>
</organism>
<dbReference type="CDD" id="cd22749">
    <property type="entry name" value="Otubain_C65"/>
    <property type="match status" value="1"/>
</dbReference>
<name>M2NFL2_BAUPA</name>
<gene>
    <name evidence="8" type="ORF">BAUCODRAFT_410942</name>
</gene>